<organism evidence="1 2">
    <name type="scientific">Podospora didyma</name>
    <dbReference type="NCBI Taxonomy" id="330526"/>
    <lineage>
        <taxon>Eukaryota</taxon>
        <taxon>Fungi</taxon>
        <taxon>Dikarya</taxon>
        <taxon>Ascomycota</taxon>
        <taxon>Pezizomycotina</taxon>
        <taxon>Sordariomycetes</taxon>
        <taxon>Sordariomycetidae</taxon>
        <taxon>Sordariales</taxon>
        <taxon>Podosporaceae</taxon>
        <taxon>Podospora</taxon>
    </lineage>
</organism>
<dbReference type="PANTHER" id="PTHR42085:SF2">
    <property type="entry name" value="F-BOX DOMAIN-CONTAINING PROTEIN"/>
    <property type="match status" value="1"/>
</dbReference>
<dbReference type="AlphaFoldDB" id="A0AAE0P5I1"/>
<protein>
    <submittedName>
        <fullName evidence="1">Uncharacterized protein</fullName>
    </submittedName>
</protein>
<comment type="caution">
    <text evidence="1">The sequence shown here is derived from an EMBL/GenBank/DDBJ whole genome shotgun (WGS) entry which is preliminary data.</text>
</comment>
<proteinExistence type="predicted"/>
<dbReference type="InterPro" id="IPR038883">
    <property type="entry name" value="AN11006-like"/>
</dbReference>
<dbReference type="PANTHER" id="PTHR42085">
    <property type="entry name" value="F-BOX DOMAIN-CONTAINING PROTEIN"/>
    <property type="match status" value="1"/>
</dbReference>
<gene>
    <name evidence="1" type="ORF">B0H63DRAFT_458826</name>
</gene>
<reference evidence="1" key="2">
    <citation type="submission" date="2023-06" db="EMBL/GenBank/DDBJ databases">
        <authorList>
            <consortium name="Lawrence Berkeley National Laboratory"/>
            <person name="Haridas S."/>
            <person name="Hensen N."/>
            <person name="Bonometti L."/>
            <person name="Westerberg I."/>
            <person name="Brannstrom I.O."/>
            <person name="Guillou S."/>
            <person name="Cros-Aarteil S."/>
            <person name="Calhoun S."/>
            <person name="Kuo A."/>
            <person name="Mondo S."/>
            <person name="Pangilinan J."/>
            <person name="Riley R."/>
            <person name="LaButti K."/>
            <person name="Andreopoulos B."/>
            <person name="Lipzen A."/>
            <person name="Chen C."/>
            <person name="Yanf M."/>
            <person name="Daum C."/>
            <person name="Ng V."/>
            <person name="Clum A."/>
            <person name="Steindorff A."/>
            <person name="Ohm R."/>
            <person name="Martin F."/>
            <person name="Silar P."/>
            <person name="Natvig D."/>
            <person name="Lalanne C."/>
            <person name="Gautier V."/>
            <person name="Ament-velasquez S.L."/>
            <person name="Kruys A."/>
            <person name="Hutchinson M.I."/>
            <person name="Powell A.J."/>
            <person name="Barry K."/>
            <person name="Miller A.N."/>
            <person name="Grigoriev I.V."/>
            <person name="Debuchy R."/>
            <person name="Gladieux P."/>
            <person name="Thoren M.H."/>
            <person name="Johannesson H."/>
        </authorList>
    </citation>
    <scope>NUCLEOTIDE SEQUENCE</scope>
    <source>
        <strain evidence="1">CBS 232.78</strain>
    </source>
</reference>
<name>A0AAE0P5I1_9PEZI</name>
<reference evidence="1" key="1">
    <citation type="journal article" date="2023" name="Mol. Phylogenet. Evol.">
        <title>Genome-scale phylogeny and comparative genomics of the fungal order Sordariales.</title>
        <authorList>
            <person name="Hensen N."/>
            <person name="Bonometti L."/>
            <person name="Westerberg I."/>
            <person name="Brannstrom I.O."/>
            <person name="Guillou S."/>
            <person name="Cros-Aarteil S."/>
            <person name="Calhoun S."/>
            <person name="Haridas S."/>
            <person name="Kuo A."/>
            <person name="Mondo S."/>
            <person name="Pangilinan J."/>
            <person name="Riley R."/>
            <person name="LaButti K."/>
            <person name="Andreopoulos B."/>
            <person name="Lipzen A."/>
            <person name="Chen C."/>
            <person name="Yan M."/>
            <person name="Daum C."/>
            <person name="Ng V."/>
            <person name="Clum A."/>
            <person name="Steindorff A."/>
            <person name="Ohm R.A."/>
            <person name="Martin F."/>
            <person name="Silar P."/>
            <person name="Natvig D.O."/>
            <person name="Lalanne C."/>
            <person name="Gautier V."/>
            <person name="Ament-Velasquez S.L."/>
            <person name="Kruys A."/>
            <person name="Hutchinson M.I."/>
            <person name="Powell A.J."/>
            <person name="Barry K."/>
            <person name="Miller A.N."/>
            <person name="Grigoriev I.V."/>
            <person name="Debuchy R."/>
            <person name="Gladieux P."/>
            <person name="Hiltunen Thoren M."/>
            <person name="Johannesson H."/>
        </authorList>
    </citation>
    <scope>NUCLEOTIDE SEQUENCE</scope>
    <source>
        <strain evidence="1">CBS 232.78</strain>
    </source>
</reference>
<evidence type="ECO:0000313" key="1">
    <source>
        <dbReference type="EMBL" id="KAK3393689.1"/>
    </source>
</evidence>
<dbReference type="Proteomes" id="UP001285441">
    <property type="component" value="Unassembled WGS sequence"/>
</dbReference>
<keyword evidence="2" id="KW-1185">Reference proteome</keyword>
<evidence type="ECO:0000313" key="2">
    <source>
        <dbReference type="Proteomes" id="UP001285441"/>
    </source>
</evidence>
<dbReference type="EMBL" id="JAULSW010000001">
    <property type="protein sequence ID" value="KAK3393689.1"/>
    <property type="molecule type" value="Genomic_DNA"/>
</dbReference>
<sequence>MASTMATNLFERFFDLPPELREQILENVCLFPGGIHVGAYTPGGDDDDDDDIASPGAPPLGLFLASSQLYREAVGLYYGRNTFYWNLKPRRLSRLHPSLADAERGLLTSAAASGARRSIRSLVIYVRLLGSLLEDKIIPQLSDMILAGNLRRLDVRLGESYEAFWDGKRWVEHCHPQRASSLNPDREWFNAMDYAFRALLRLISDPDLERVHVRVARRFHVAFWCAFHAHKDGAPPCVNQRPADHQDGRVPVLVRRLAAMGLGSALSHQTPRYASSTDDYGAFWIDIDLDSLLREHGGGAAELNIKKVTAEAC</sequence>
<accession>A0AAE0P5I1</accession>